<dbReference type="OrthoDB" id="425653at2759"/>
<proteinExistence type="predicted"/>
<keyword evidence="3" id="KW-1185">Reference proteome</keyword>
<evidence type="ECO:0000313" key="2">
    <source>
        <dbReference type="EMBL" id="OLQ12759.1"/>
    </source>
</evidence>
<evidence type="ECO:0000313" key="3">
    <source>
        <dbReference type="Proteomes" id="UP000186817"/>
    </source>
</evidence>
<organism evidence="2 3">
    <name type="scientific">Symbiodinium microadriaticum</name>
    <name type="common">Dinoflagellate</name>
    <name type="synonym">Zooxanthella microadriatica</name>
    <dbReference type="NCBI Taxonomy" id="2951"/>
    <lineage>
        <taxon>Eukaryota</taxon>
        <taxon>Sar</taxon>
        <taxon>Alveolata</taxon>
        <taxon>Dinophyceae</taxon>
        <taxon>Suessiales</taxon>
        <taxon>Symbiodiniaceae</taxon>
        <taxon>Symbiodinium</taxon>
    </lineage>
</organism>
<reference evidence="2 3" key="1">
    <citation type="submission" date="2016-02" db="EMBL/GenBank/DDBJ databases">
        <title>Genome analysis of coral dinoflagellate symbionts highlights evolutionary adaptations to a symbiotic lifestyle.</title>
        <authorList>
            <person name="Aranda M."/>
            <person name="Li Y."/>
            <person name="Liew Y.J."/>
            <person name="Baumgarten S."/>
            <person name="Simakov O."/>
            <person name="Wilson M."/>
            <person name="Piel J."/>
            <person name="Ashoor H."/>
            <person name="Bougouffa S."/>
            <person name="Bajic V.B."/>
            <person name="Ryu T."/>
            <person name="Ravasi T."/>
            <person name="Bayer T."/>
            <person name="Micklem G."/>
            <person name="Kim H."/>
            <person name="Bhak J."/>
            <person name="Lajeunesse T.C."/>
            <person name="Voolstra C.R."/>
        </authorList>
    </citation>
    <scope>NUCLEOTIDE SEQUENCE [LARGE SCALE GENOMIC DNA]</scope>
    <source>
        <strain evidence="2 3">CCMP2467</strain>
    </source>
</reference>
<protein>
    <submittedName>
        <fullName evidence="2">Uncharacterized protein</fullName>
    </submittedName>
</protein>
<dbReference type="EMBL" id="LSRX01000038">
    <property type="protein sequence ID" value="OLQ12759.1"/>
    <property type="molecule type" value="Genomic_DNA"/>
</dbReference>
<comment type="caution">
    <text evidence="2">The sequence shown here is derived from an EMBL/GenBank/DDBJ whole genome shotgun (WGS) entry which is preliminary data.</text>
</comment>
<accession>A0A1Q9EZD8</accession>
<feature type="compositionally biased region" description="Low complexity" evidence="1">
    <location>
        <begin position="359"/>
        <end position="372"/>
    </location>
</feature>
<name>A0A1Q9EZD8_SYMMI</name>
<dbReference type="Proteomes" id="UP000186817">
    <property type="component" value="Unassembled WGS sequence"/>
</dbReference>
<feature type="region of interest" description="Disordered" evidence="1">
    <location>
        <begin position="354"/>
        <end position="379"/>
    </location>
</feature>
<sequence>MLLSDSRRTACPSKSILAASGPSLFVAPSPNMSSVELPQHMYLAAVEEYLLLTTLHGLLDPARIRDLPPALTMASRNDLVHTAMQALHGDARDHFLRYADSLASAIQGSIDVPFPPMPRQCPADPSIAERRAMNYLSEGSGSLWTAVRETVAMLQFSPDTRPFATGQTCVLGAYCKGGIIGLSKATKDHPATCTRLNAAVRMVAERHYGYNWTTLVINIDNHTSPHTDRNNGPAPSLLLGLSHHNGGELWLADRCGKHYHEVDGVFTAGQLYKTSACGVFFNGWCTPHTTSEWTAGNRVTLITFTIRHADKLLPAASNFLKEGMDILTGVTVLNRDCSLRPQAQARLTTTATMQVGPDTGATSAASSTTSGLTGYGTGQQGGNQGGSLDIIIDLTEDDDHLRPLNSLDATVTTNSSDTTMIGDTANDNHAVQPFSLPSFLQLMD</sequence>
<dbReference type="AlphaFoldDB" id="A0A1Q9EZD8"/>
<gene>
    <name evidence="2" type="ORF">AK812_SmicGene3285</name>
</gene>
<evidence type="ECO:0000256" key="1">
    <source>
        <dbReference type="SAM" id="MobiDB-lite"/>
    </source>
</evidence>